<accession>A0A0A9DDZ5</accession>
<proteinExistence type="predicted"/>
<sequence>MLPGNQNSKIQTEMKCTFKHTPGSLTNSSTHFCLVF</sequence>
<protein>
    <submittedName>
        <fullName evidence="1">Uncharacterized protein</fullName>
    </submittedName>
</protein>
<name>A0A0A9DDZ5_ARUDO</name>
<dbReference type="EMBL" id="GBRH01215923">
    <property type="protein sequence ID" value="JAD81972.1"/>
    <property type="molecule type" value="Transcribed_RNA"/>
</dbReference>
<reference evidence="1" key="2">
    <citation type="journal article" date="2015" name="Data Brief">
        <title>Shoot transcriptome of the giant reed, Arundo donax.</title>
        <authorList>
            <person name="Barrero R.A."/>
            <person name="Guerrero F.D."/>
            <person name="Moolhuijzen P."/>
            <person name="Goolsby J.A."/>
            <person name="Tidwell J."/>
            <person name="Bellgard S.E."/>
            <person name="Bellgard M.I."/>
        </authorList>
    </citation>
    <scope>NUCLEOTIDE SEQUENCE</scope>
    <source>
        <tissue evidence="1">Shoot tissue taken approximately 20 cm above the soil surface</tissue>
    </source>
</reference>
<reference evidence="1" key="1">
    <citation type="submission" date="2014-09" db="EMBL/GenBank/DDBJ databases">
        <authorList>
            <person name="Magalhaes I.L.F."/>
            <person name="Oliveira U."/>
            <person name="Santos F.R."/>
            <person name="Vidigal T.H.D.A."/>
            <person name="Brescovit A.D."/>
            <person name="Santos A.J."/>
        </authorList>
    </citation>
    <scope>NUCLEOTIDE SEQUENCE</scope>
    <source>
        <tissue evidence="1">Shoot tissue taken approximately 20 cm above the soil surface</tissue>
    </source>
</reference>
<dbReference type="AlphaFoldDB" id="A0A0A9DDZ5"/>
<evidence type="ECO:0000313" key="1">
    <source>
        <dbReference type="EMBL" id="JAD81972.1"/>
    </source>
</evidence>
<organism evidence="1">
    <name type="scientific">Arundo donax</name>
    <name type="common">Giant reed</name>
    <name type="synonym">Donax arundinaceus</name>
    <dbReference type="NCBI Taxonomy" id="35708"/>
    <lineage>
        <taxon>Eukaryota</taxon>
        <taxon>Viridiplantae</taxon>
        <taxon>Streptophyta</taxon>
        <taxon>Embryophyta</taxon>
        <taxon>Tracheophyta</taxon>
        <taxon>Spermatophyta</taxon>
        <taxon>Magnoliopsida</taxon>
        <taxon>Liliopsida</taxon>
        <taxon>Poales</taxon>
        <taxon>Poaceae</taxon>
        <taxon>PACMAD clade</taxon>
        <taxon>Arundinoideae</taxon>
        <taxon>Arundineae</taxon>
        <taxon>Arundo</taxon>
    </lineage>
</organism>